<feature type="region of interest" description="Disordered" evidence="1">
    <location>
        <begin position="1517"/>
        <end position="1577"/>
    </location>
</feature>
<dbReference type="InParanoid" id="A0A409VFI6"/>
<accession>A0A409VFI6</accession>
<dbReference type="InterPro" id="IPR058210">
    <property type="entry name" value="SACS/Nov_dom"/>
</dbReference>
<protein>
    <recommendedName>
        <fullName evidence="2">Sacsin/Nov domain-containing protein</fullName>
    </recommendedName>
</protein>
<dbReference type="Gene3D" id="3.30.565.10">
    <property type="entry name" value="Histidine kinase-like ATPase, C-terminal domain"/>
    <property type="match status" value="1"/>
</dbReference>
<dbReference type="InterPro" id="IPR022155">
    <property type="entry name" value="DUF3684"/>
</dbReference>
<evidence type="ECO:0000313" key="4">
    <source>
        <dbReference type="Proteomes" id="UP000284706"/>
    </source>
</evidence>
<dbReference type="OrthoDB" id="10031156at2759"/>
<dbReference type="PANTHER" id="PTHR47839">
    <property type="entry name" value="DOMAIN PROTEIN, PUTATIVE (AFU_ORTHOLOGUE AFUA_6G04830)-RELATED"/>
    <property type="match status" value="1"/>
</dbReference>
<name>A0A409VFI6_9AGAR</name>
<gene>
    <name evidence="3" type="ORF">CVT26_015722</name>
</gene>
<dbReference type="InterPro" id="IPR020575">
    <property type="entry name" value="Hsp90_N"/>
</dbReference>
<dbReference type="STRING" id="231916.A0A409VFI6"/>
<dbReference type="SUPFAM" id="SSF55874">
    <property type="entry name" value="ATPase domain of HSP90 chaperone/DNA topoisomerase II/histidine kinase"/>
    <property type="match status" value="1"/>
</dbReference>
<dbReference type="InterPro" id="IPR036890">
    <property type="entry name" value="HATPase_C_sf"/>
</dbReference>
<dbReference type="PANTHER" id="PTHR47839:SF1">
    <property type="entry name" value="DOMAIN PROTEIN, PUTATIVE (AFU_ORTHOLOGUE AFUA_6G04830)-RELATED"/>
    <property type="match status" value="1"/>
</dbReference>
<sequence>MVISKDQLWESGHDETVEVNQRALIDKVLARYSGEFTVFRELLQNSDDAQSKAVEIRFETQSYLAQKTGSLGVESAVSTSGVSEQLPDLKTTHVHRWTFKNNGIIFRDEDWNRLKKIAEGNPDEEKIGAFGVGFYSLFSVTEEPFVTSGNQWMAFYWKDKKDQLFARRGNLPETDQDPSSKEWTSFEMPLREAAPIPLAFDFTRFLVSSLTFMVHLREVTVYFDDKRLVKLNKAAGLPSELGIPKGLRNRSPAGTMTVDTIQTTPLHIQAQVMKWIYTSGSEKKRINAPKPSKPAASGGGFFSSLFSSFSGTSTPQRVSTPLPPAPPPVDHLAISETSVSLSIYSASVQVRLDKKLSSEIQRSTKKNPPTKMKFELIYTAKDEYDSSLEEEARHPEATGSIFQGLRADLEGVGAARVFIGHSTAQSTGIGGHIAARFIPTVERESIDFMCATLSYYIGDLLLTTSHTGTVTSLVYSLHPRPFQSPDQPLVWNRELLYVGGFLSRAVYEIELSAVQKEWTSATQSSPDSPKEETQTKLINRVLHDLKFFMFYPSTPSPDVSNMMEAAFFDCSTNGHFPIVSNKGIRDARTVRLPDATFSGFLKNLPTLPDSVLTGASTIVSSLQSRGMIKSINFQDVLQELQSRPLPEGEFVACLNWWINTFRDGDHERLLPIRRQVVDAIILSIESSSDPPKIVPLSSIKHFINPRSTSGNIPLDGPLPDYLLPLSISKLFKPDDLKTCLPWTEFTVTHWISYICSSESFPVEYDINSSPIWAERVIGLIVRLWPTLAVGSKAEILRLLKAKTCMPTSGGMLLPTQAYFPNVNIFGDLPVVTFPGGLAIKGTAEKVLQELGVRKHVELQLIFNRMIKTNEWTIADLIKYLVSVRSSLTSEEFERLKATSAFPAEGQVEGSDTGKRTRYKAKELYEPLDVFRNLKLPVIDWGHHTKWKSSSEEAKFLFDLGLRRQPPLNTLIELCAGEDANVRSVALKYLIDNLETKYQDYDPMAFKNTRYIPALRGSEQCLATVQEVYSSQWAAVGFLVLRPEYQQYASKLKVREHPPVPQLIALLESKPPKDDAEARVLFRLLAERVNDFRNSDLQTLSTMPFVPIKAEKGAAGPTVRWLPPSQCYLSGEGGESFHSKLFIFVDFGSAANAFLTACGTRSRPSVEEVAKILLSNPRHFYDLAGGPNNFLSELRNLAVNAKALSSTTLLRMKRSPVLLALQRKPRHQNKEPDNWDEDEWDIIYDLKKPSEVIIADDTHSYQAFGDSLFTAPQEDIIEAFYASLGSPRLSQVVREEYQTTVELHDSKTAAETRSLILERLPLFLHEHTHARTRVSFSWLSADKNFVVRAFGKLGVIKSLRYGHLNLSRKQDASAVAQRIGSGPIELWIAGHSQPDMYEVATSLNRLLFESPKANDALLFMTILSTDLRSLKRRGYNVDRILRQQREARLAAESARAAKEQESHLAVAKQGVDNPKKAEIEKPNVQAAGHGLEEKRPSSPSPSTQISGALQNWRRKFGAITGSAPDRGPPSPPGSWRDSVDTVTNAPEQVKPLPPRPSSPRSGVDPIPTSTADVGAGVTPRNNIAKNIDMAINSCRSESADLLQNREHMQRVKETLNDGYCDISGRKGDLHNIGQMGAVKVYLSEEIPTSQAASFMEAKRDSLARFIHIMAPLADVYQLPLTKMHIFYDLKGGVIAFNRNGSIFLNLRYFEQWRKYIPYVRRIPSYPEVADDADVKDDKLQAAYISWYFTIAHEIAHNLVQPHNSEHEFYFSAICEQFLLPLASVLQSVARS</sequence>
<evidence type="ECO:0000259" key="2">
    <source>
        <dbReference type="Pfam" id="PF25794"/>
    </source>
</evidence>
<dbReference type="Proteomes" id="UP000284706">
    <property type="component" value="Unassembled WGS sequence"/>
</dbReference>
<evidence type="ECO:0000313" key="3">
    <source>
        <dbReference type="EMBL" id="PPQ65013.1"/>
    </source>
</evidence>
<dbReference type="Pfam" id="PF12449">
    <property type="entry name" value="DUF3684"/>
    <property type="match status" value="2"/>
</dbReference>
<feature type="region of interest" description="Disordered" evidence="1">
    <location>
        <begin position="1457"/>
        <end position="1505"/>
    </location>
</feature>
<organism evidence="3 4">
    <name type="scientific">Gymnopilus dilepis</name>
    <dbReference type="NCBI Taxonomy" id="231916"/>
    <lineage>
        <taxon>Eukaryota</taxon>
        <taxon>Fungi</taxon>
        <taxon>Dikarya</taxon>
        <taxon>Basidiomycota</taxon>
        <taxon>Agaricomycotina</taxon>
        <taxon>Agaricomycetes</taxon>
        <taxon>Agaricomycetidae</taxon>
        <taxon>Agaricales</taxon>
        <taxon>Agaricineae</taxon>
        <taxon>Hymenogastraceae</taxon>
        <taxon>Gymnopilus</taxon>
    </lineage>
</organism>
<dbReference type="PRINTS" id="PR00775">
    <property type="entry name" value="HEATSHOCK90"/>
</dbReference>
<reference evidence="3 4" key="1">
    <citation type="journal article" date="2018" name="Evol. Lett.">
        <title>Horizontal gene cluster transfer increased hallucinogenic mushroom diversity.</title>
        <authorList>
            <person name="Reynolds H.T."/>
            <person name="Vijayakumar V."/>
            <person name="Gluck-Thaler E."/>
            <person name="Korotkin H.B."/>
            <person name="Matheny P.B."/>
            <person name="Slot J.C."/>
        </authorList>
    </citation>
    <scope>NUCLEOTIDE SEQUENCE [LARGE SCALE GENOMIC DNA]</scope>
    <source>
        <strain evidence="3 4">SRW20</strain>
    </source>
</reference>
<dbReference type="Pfam" id="PF25794">
    <property type="entry name" value="SACS"/>
    <property type="match status" value="1"/>
</dbReference>
<evidence type="ECO:0000256" key="1">
    <source>
        <dbReference type="SAM" id="MobiDB-lite"/>
    </source>
</evidence>
<keyword evidence="4" id="KW-1185">Reference proteome</keyword>
<proteinExistence type="predicted"/>
<dbReference type="EMBL" id="NHYE01005659">
    <property type="protein sequence ID" value="PPQ65013.1"/>
    <property type="molecule type" value="Genomic_DNA"/>
</dbReference>
<feature type="domain" description="Sacsin/Nov" evidence="2">
    <location>
        <begin position="24"/>
        <end position="153"/>
    </location>
</feature>
<comment type="caution">
    <text evidence="3">The sequence shown here is derived from an EMBL/GenBank/DDBJ whole genome shotgun (WGS) entry which is preliminary data.</text>
</comment>